<protein>
    <submittedName>
        <fullName evidence="1">Uncharacterized protein</fullName>
    </submittedName>
</protein>
<proteinExistence type="predicted"/>
<geneLocation type="plasmid" evidence="1 2">
    <name>p5</name>
</geneLocation>
<dbReference type="RefSeq" id="WP_215507072.1">
    <property type="nucleotide sequence ID" value="NZ_CP076366.1"/>
</dbReference>
<name>A0A975PC36_9RHOB</name>
<keyword evidence="1" id="KW-0614">Plasmid</keyword>
<accession>A0A975PC36</accession>
<dbReference type="KEGG" id="gfu:KM031_21970"/>
<gene>
    <name evidence="1" type="ORF">KM031_21970</name>
</gene>
<evidence type="ECO:0000313" key="2">
    <source>
        <dbReference type="Proteomes" id="UP000679352"/>
    </source>
</evidence>
<dbReference type="EMBL" id="CP076366">
    <property type="protein sequence ID" value="QWK93227.1"/>
    <property type="molecule type" value="Genomic_DNA"/>
</dbReference>
<keyword evidence="2" id="KW-1185">Reference proteome</keyword>
<reference evidence="1" key="1">
    <citation type="submission" date="2021-06" db="EMBL/GenBank/DDBJ databases">
        <authorList>
            <person name="Lee C.-S."/>
            <person name="Jin L."/>
        </authorList>
    </citation>
    <scope>NUCLEOTIDE SEQUENCE</scope>
    <source>
        <strain evidence="1">Con5</strain>
        <plasmid evidence="1">p5</plasmid>
    </source>
</reference>
<organism evidence="1 2">
    <name type="scientific">Gemmobacter fulvus</name>
    <dbReference type="NCBI Taxonomy" id="2840474"/>
    <lineage>
        <taxon>Bacteria</taxon>
        <taxon>Pseudomonadati</taxon>
        <taxon>Pseudomonadota</taxon>
        <taxon>Alphaproteobacteria</taxon>
        <taxon>Rhodobacterales</taxon>
        <taxon>Paracoccaceae</taxon>
        <taxon>Gemmobacter</taxon>
    </lineage>
</organism>
<dbReference type="AlphaFoldDB" id="A0A975PC36"/>
<sequence length="140" mass="14519">MPARSRRARLRLAPSGTVLCLGIWGLVWLGAGLTPAPVAAQGLALLPPAPPPFAAQEHDMTAQPISGKAGRITVSGIRETEGNAVDCPQIRDDDGTLHSVSFLSAAIAIGGRVAVEGVYGISTRCRGQVLIVETELGLED</sequence>
<dbReference type="Proteomes" id="UP000679352">
    <property type="component" value="Plasmid p5"/>
</dbReference>
<evidence type="ECO:0000313" key="1">
    <source>
        <dbReference type="EMBL" id="QWK93227.1"/>
    </source>
</evidence>